<accession>A0A1E3AUB2</accession>
<dbReference type="GO" id="GO:0003677">
    <property type="term" value="F:DNA binding"/>
    <property type="evidence" value="ECO:0007669"/>
    <property type="project" value="InterPro"/>
</dbReference>
<reference evidence="2 3" key="1">
    <citation type="submission" date="2016-07" db="EMBL/GenBank/DDBJ databases">
        <title>Characterization of isolates of Eisenbergiella tayi derived from blood cultures, using whole genome sequencing.</title>
        <authorList>
            <person name="Burdz T."/>
            <person name="Wiebe D."/>
            <person name="Huynh C."/>
            <person name="Bernard K."/>
        </authorList>
    </citation>
    <scope>NUCLEOTIDE SEQUENCE [LARGE SCALE GENOMIC DNA]</scope>
    <source>
        <strain evidence="2 3">NML 120489</strain>
    </source>
</reference>
<dbReference type="Proteomes" id="UP000095003">
    <property type="component" value="Unassembled WGS sequence"/>
</dbReference>
<dbReference type="InterPro" id="IPR001387">
    <property type="entry name" value="Cro/C1-type_HTH"/>
</dbReference>
<dbReference type="RefSeq" id="WP_009254177.1">
    <property type="nucleotide sequence ID" value="NZ_BAABXS010000001.1"/>
</dbReference>
<dbReference type="AlphaFoldDB" id="A0A1E3AUB2"/>
<evidence type="ECO:0000313" key="2">
    <source>
        <dbReference type="EMBL" id="ODM12303.1"/>
    </source>
</evidence>
<organism evidence="2 3">
    <name type="scientific">Eisenbergiella tayi</name>
    <dbReference type="NCBI Taxonomy" id="1432052"/>
    <lineage>
        <taxon>Bacteria</taxon>
        <taxon>Bacillati</taxon>
        <taxon>Bacillota</taxon>
        <taxon>Clostridia</taxon>
        <taxon>Lachnospirales</taxon>
        <taxon>Lachnospiraceae</taxon>
        <taxon>Eisenbergiella</taxon>
    </lineage>
</organism>
<dbReference type="SMART" id="SM00530">
    <property type="entry name" value="HTH_XRE"/>
    <property type="match status" value="1"/>
</dbReference>
<dbReference type="CDD" id="cd00093">
    <property type="entry name" value="HTH_XRE"/>
    <property type="match status" value="1"/>
</dbReference>
<sequence>MNPNPYEIFRSRMKERRTILNITLTEIAEALDITQPTVQRYESGEIKNIPYDKLVMLADLLQCTPPYLLGWESETNSPPEIPGEEERMLHYFRKLNAKGKKEAVRQIENLTLISKYSGSSEN</sequence>
<dbReference type="InterPro" id="IPR010982">
    <property type="entry name" value="Lambda_DNA-bd_dom_sf"/>
</dbReference>
<gene>
    <name evidence="2" type="ORF">BEH84_00010</name>
</gene>
<dbReference type="SUPFAM" id="SSF47413">
    <property type="entry name" value="lambda repressor-like DNA-binding domains"/>
    <property type="match status" value="1"/>
</dbReference>
<dbReference type="EMBL" id="MCGI01000001">
    <property type="protein sequence ID" value="ODM12303.1"/>
    <property type="molecule type" value="Genomic_DNA"/>
</dbReference>
<comment type="caution">
    <text evidence="2">The sequence shown here is derived from an EMBL/GenBank/DDBJ whole genome shotgun (WGS) entry which is preliminary data.</text>
</comment>
<dbReference type="Gene3D" id="1.10.260.40">
    <property type="entry name" value="lambda repressor-like DNA-binding domains"/>
    <property type="match status" value="1"/>
</dbReference>
<name>A0A1E3AUB2_9FIRM</name>
<evidence type="ECO:0000313" key="3">
    <source>
        <dbReference type="Proteomes" id="UP000095003"/>
    </source>
</evidence>
<protein>
    <submittedName>
        <fullName evidence="2">Transcriptional repressor DicA</fullName>
    </submittedName>
</protein>
<proteinExistence type="predicted"/>
<dbReference type="GeneID" id="93303374"/>
<evidence type="ECO:0000259" key="1">
    <source>
        <dbReference type="PROSITE" id="PS50943"/>
    </source>
</evidence>
<feature type="domain" description="HTH cro/C1-type" evidence="1">
    <location>
        <begin position="13"/>
        <end position="68"/>
    </location>
</feature>
<dbReference type="PROSITE" id="PS50943">
    <property type="entry name" value="HTH_CROC1"/>
    <property type="match status" value="1"/>
</dbReference>
<dbReference type="Pfam" id="PF01381">
    <property type="entry name" value="HTH_3"/>
    <property type="match status" value="1"/>
</dbReference>